<dbReference type="InterPro" id="IPR036291">
    <property type="entry name" value="NAD(P)-bd_dom_sf"/>
</dbReference>
<dbReference type="PANTHER" id="PTHR45458">
    <property type="entry name" value="SHORT-CHAIN DEHYDROGENASE/REDUCTASE SDR"/>
    <property type="match status" value="1"/>
</dbReference>
<dbReference type="GO" id="GO:0016616">
    <property type="term" value="F:oxidoreductase activity, acting on the CH-OH group of donors, NAD or NADP as acceptor"/>
    <property type="evidence" value="ECO:0007669"/>
    <property type="project" value="TreeGrafter"/>
</dbReference>
<name>A0A0N0MCW5_9HYPH</name>
<accession>A0A0N0MCW5</accession>
<dbReference type="SUPFAM" id="SSF51735">
    <property type="entry name" value="NAD(P)-binding Rossmann-fold domains"/>
    <property type="match status" value="1"/>
</dbReference>
<dbReference type="PATRIC" id="fig|1526658.3.peg.3458"/>
<keyword evidence="2" id="KW-1185">Reference proteome</keyword>
<dbReference type="InterPro" id="IPR002347">
    <property type="entry name" value="SDR_fam"/>
</dbReference>
<dbReference type="Gene3D" id="3.40.50.720">
    <property type="entry name" value="NAD(P)-binding Rossmann-like Domain"/>
    <property type="match status" value="1"/>
</dbReference>
<gene>
    <name evidence="1" type="ORF">AE618_02390</name>
</gene>
<sequence length="231" mass="24246">MPQTWMITGANRGIGLALTMELVRRGDHVVAAARDPWGGALAELAAERVGGITPLELDVTSDESVAAASAALAGKPIDVLLNNAGVYGPRDRQSAFEMDFDAWREVFEVNVYAPLRVAQAFLPNVEAGAGRKIATISSRMGSIGSNPAGNIAYRSSKAAVNMTMVAFGDAVKDRNVSVLLFHPGWVRTDMGGGGADIAPSESAAGLIATIDGSGMAQTQSFRTWQGETIPW</sequence>
<comment type="caution">
    <text evidence="1">The sequence shown here is derived from an EMBL/GenBank/DDBJ whole genome shotgun (WGS) entry which is preliminary data.</text>
</comment>
<dbReference type="InterPro" id="IPR052184">
    <property type="entry name" value="SDR_enzymes"/>
</dbReference>
<dbReference type="OrthoDB" id="9785826at2"/>
<dbReference type="AlphaFoldDB" id="A0A0N0MCW5"/>
<dbReference type="EMBL" id="LGSZ01000015">
    <property type="protein sequence ID" value="KPH82677.1"/>
    <property type="molecule type" value="Genomic_DNA"/>
</dbReference>
<evidence type="ECO:0000313" key="2">
    <source>
        <dbReference type="Proteomes" id="UP000037822"/>
    </source>
</evidence>
<dbReference type="Pfam" id="PF00106">
    <property type="entry name" value="adh_short"/>
    <property type="match status" value="1"/>
</dbReference>
<dbReference type="CDD" id="cd05325">
    <property type="entry name" value="carb_red_sniffer_like_SDR_c"/>
    <property type="match status" value="1"/>
</dbReference>
<reference evidence="1 2" key="1">
    <citation type="submission" date="2015-07" db="EMBL/GenBank/DDBJ databases">
        <title>Whole genome sequencing of Bosea vaviloviae isolated from cave pool.</title>
        <authorList>
            <person name="Tan N.E.H."/>
            <person name="Lee Y.P."/>
            <person name="Gan H.M."/>
            <person name="Barton H."/>
            <person name="Savka M.A."/>
        </authorList>
    </citation>
    <scope>NUCLEOTIDE SEQUENCE [LARGE SCALE GENOMIC DNA]</scope>
    <source>
        <strain evidence="1 2">SD260</strain>
    </source>
</reference>
<dbReference type="RefSeq" id="WP_054207460.1">
    <property type="nucleotide sequence ID" value="NZ_LGSZ01000015.1"/>
</dbReference>
<evidence type="ECO:0008006" key="3">
    <source>
        <dbReference type="Google" id="ProtNLM"/>
    </source>
</evidence>
<dbReference type="PRINTS" id="PR00081">
    <property type="entry name" value="GDHRDH"/>
</dbReference>
<protein>
    <recommendedName>
        <fullName evidence="3">Short-chain dehydrogenase</fullName>
    </recommendedName>
</protein>
<proteinExistence type="predicted"/>
<organism evidence="1 2">
    <name type="scientific">Bosea vaviloviae</name>
    <dbReference type="NCBI Taxonomy" id="1526658"/>
    <lineage>
        <taxon>Bacteria</taxon>
        <taxon>Pseudomonadati</taxon>
        <taxon>Pseudomonadota</taxon>
        <taxon>Alphaproteobacteria</taxon>
        <taxon>Hyphomicrobiales</taxon>
        <taxon>Boseaceae</taxon>
        <taxon>Bosea</taxon>
    </lineage>
</organism>
<dbReference type="Proteomes" id="UP000037822">
    <property type="component" value="Unassembled WGS sequence"/>
</dbReference>
<evidence type="ECO:0000313" key="1">
    <source>
        <dbReference type="EMBL" id="KPH82677.1"/>
    </source>
</evidence>
<dbReference type="PANTHER" id="PTHR45458:SF1">
    <property type="entry name" value="SHORT CHAIN DEHYDROGENASE"/>
    <property type="match status" value="1"/>
</dbReference>